<dbReference type="InterPro" id="IPR015943">
    <property type="entry name" value="WD40/YVTN_repeat-like_dom_sf"/>
</dbReference>
<reference evidence="2" key="1">
    <citation type="submission" date="2020-09" db="EMBL/GenBank/DDBJ databases">
        <title>A novel bacterium of genus Hazenella, isolated from South China Sea.</title>
        <authorList>
            <person name="Huang H."/>
            <person name="Mo K."/>
            <person name="Hu Y."/>
        </authorList>
    </citation>
    <scope>NUCLEOTIDE SEQUENCE</scope>
    <source>
        <strain evidence="2">IB182357</strain>
    </source>
</reference>
<evidence type="ECO:0008006" key="4">
    <source>
        <dbReference type="Google" id="ProtNLM"/>
    </source>
</evidence>
<dbReference type="Gene3D" id="2.130.10.10">
    <property type="entry name" value="YVTN repeat-like/Quinoprotein amine dehydrogenase"/>
    <property type="match status" value="3"/>
</dbReference>
<accession>A0A926RVV5</accession>
<dbReference type="InterPro" id="IPR011964">
    <property type="entry name" value="YVTN_b-propeller_repeat"/>
</dbReference>
<gene>
    <name evidence="2" type="ORF">IC620_16765</name>
</gene>
<dbReference type="InterPro" id="IPR011048">
    <property type="entry name" value="Haem_d1_sf"/>
</dbReference>
<dbReference type="SUPFAM" id="SSF51004">
    <property type="entry name" value="C-terminal (heme d1) domain of cytochrome cd1-nitrite reductase"/>
    <property type="match status" value="1"/>
</dbReference>
<comment type="caution">
    <text evidence="2">The sequence shown here is derived from an EMBL/GenBank/DDBJ whole genome shotgun (WGS) entry which is preliminary data.</text>
</comment>
<dbReference type="EMBL" id="JACXAH010000063">
    <property type="protein sequence ID" value="MBD1373994.1"/>
    <property type="molecule type" value="Genomic_DNA"/>
</dbReference>
<evidence type="ECO:0000313" key="2">
    <source>
        <dbReference type="EMBL" id="MBD1373994.1"/>
    </source>
</evidence>
<keyword evidence="3" id="KW-1185">Reference proteome</keyword>
<dbReference type="RefSeq" id="WP_191142916.1">
    <property type="nucleotide sequence ID" value="NZ_JACXAH010000063.1"/>
</dbReference>
<evidence type="ECO:0000313" key="3">
    <source>
        <dbReference type="Proteomes" id="UP000661691"/>
    </source>
</evidence>
<evidence type="ECO:0000256" key="1">
    <source>
        <dbReference type="SAM" id="MobiDB-lite"/>
    </source>
</evidence>
<feature type="region of interest" description="Disordered" evidence="1">
    <location>
        <begin position="1"/>
        <end position="66"/>
    </location>
</feature>
<dbReference type="Proteomes" id="UP000661691">
    <property type="component" value="Unassembled WGS sequence"/>
</dbReference>
<protein>
    <recommendedName>
        <fullName evidence="4">YncE family protein</fullName>
    </recommendedName>
</protein>
<dbReference type="AlphaFoldDB" id="A0A926RVV5"/>
<dbReference type="PANTHER" id="PTHR47197:SF3">
    <property type="entry name" value="DIHYDRO-HEME D1 DEHYDROGENASE"/>
    <property type="match status" value="1"/>
</dbReference>
<sequence>MKNKKKKRVRISKQNKKKKMRRERRARRERTRRERRNRRMRRERNRRERRKRRKRRPCHPKTSKPLVFVSNRMTGSETGTVSVIDPCDLSKPCAPIPVGTQPVGITIHDIPGKGLKVYVANFGDDNNPGSVSVIDVKTCTVDATIPTGGNPVYIAIGTIPEGDNAGKTLAYVTNISGNRVFIIDTADNSLLGEVPAGPNPNGVAITPSGDEIYVTNFVDDPGTCTVINTTDNMIVATIDLINPANGNNLRNPLLIDIADIPGTGTRAFIAMNGSSSLLIIDTVSKTVLRRRATAGPAPIGVRVSPDKSFLYLTDSEVLADNPSQVCIFGTGDNIAPISTIPFNQGGLPLQQRAEDIAFTSDGAKAFIPNSLTNNVSVIDVATSTVKTVVDVGEGPMGVAISPGNCNPSY</sequence>
<dbReference type="NCBIfam" id="TIGR02276">
    <property type="entry name" value="beta_rpt_yvtn"/>
    <property type="match status" value="2"/>
</dbReference>
<feature type="compositionally biased region" description="Basic residues" evidence="1">
    <location>
        <begin position="1"/>
        <end position="62"/>
    </location>
</feature>
<dbReference type="InterPro" id="IPR051200">
    <property type="entry name" value="Host-pathogen_enzymatic-act"/>
</dbReference>
<proteinExistence type="predicted"/>
<organism evidence="2 3">
    <name type="scientific">Polycladospora coralii</name>
    <dbReference type="NCBI Taxonomy" id="2771432"/>
    <lineage>
        <taxon>Bacteria</taxon>
        <taxon>Bacillati</taxon>
        <taxon>Bacillota</taxon>
        <taxon>Bacilli</taxon>
        <taxon>Bacillales</taxon>
        <taxon>Thermoactinomycetaceae</taxon>
        <taxon>Polycladospora</taxon>
    </lineage>
</organism>
<dbReference type="PANTHER" id="PTHR47197">
    <property type="entry name" value="PROTEIN NIRF"/>
    <property type="match status" value="1"/>
</dbReference>
<name>A0A926RVV5_9BACL</name>